<evidence type="ECO:0000313" key="7">
    <source>
        <dbReference type="EMBL" id="MFC6201263.1"/>
    </source>
</evidence>
<gene>
    <name evidence="7" type="primary">nagA</name>
    <name evidence="7" type="ORF">ACFP1L_05050</name>
</gene>
<dbReference type="SUPFAM" id="SSF51556">
    <property type="entry name" value="Metallo-dependent hydrolases"/>
    <property type="match status" value="1"/>
</dbReference>
<dbReference type="PANTHER" id="PTHR11113">
    <property type="entry name" value="N-ACETYLGLUCOSAMINE-6-PHOSPHATE DEACETYLASE"/>
    <property type="match status" value="1"/>
</dbReference>
<dbReference type="EMBL" id="JBHSSE010000011">
    <property type="protein sequence ID" value="MFC6201263.1"/>
    <property type="molecule type" value="Genomic_DNA"/>
</dbReference>
<name>A0ABW1SIS7_9LACO</name>
<reference evidence="8" key="1">
    <citation type="journal article" date="2019" name="Int. J. Syst. Evol. Microbiol.">
        <title>The Global Catalogue of Microorganisms (GCM) 10K type strain sequencing project: providing services to taxonomists for standard genome sequencing and annotation.</title>
        <authorList>
            <consortium name="The Broad Institute Genomics Platform"/>
            <consortium name="The Broad Institute Genome Sequencing Center for Infectious Disease"/>
            <person name="Wu L."/>
            <person name="Ma J."/>
        </authorList>
    </citation>
    <scope>NUCLEOTIDE SEQUENCE [LARGE SCALE GENOMIC DNA]</scope>
    <source>
        <strain evidence="8">CCM 8930</strain>
    </source>
</reference>
<organism evidence="7 8">
    <name type="scientific">Lactiplantibacillus nangangensis</name>
    <dbReference type="NCBI Taxonomy" id="2559917"/>
    <lineage>
        <taxon>Bacteria</taxon>
        <taxon>Bacillati</taxon>
        <taxon>Bacillota</taxon>
        <taxon>Bacilli</taxon>
        <taxon>Lactobacillales</taxon>
        <taxon>Lactobacillaceae</taxon>
        <taxon>Lactiplantibacillus</taxon>
    </lineage>
</organism>
<proteinExistence type="inferred from homology"/>
<keyword evidence="2" id="KW-0479">Metal-binding</keyword>
<protein>
    <submittedName>
        <fullName evidence="7">N-acetylglucosamine-6-phosphate deacetylase</fullName>
        <ecNumber evidence="7">3.5.1.25</ecNumber>
    </submittedName>
</protein>
<dbReference type="GO" id="GO:0008448">
    <property type="term" value="F:N-acetylglucosamine-6-phosphate deacetylase activity"/>
    <property type="evidence" value="ECO:0007669"/>
    <property type="project" value="UniProtKB-EC"/>
</dbReference>
<evidence type="ECO:0000256" key="2">
    <source>
        <dbReference type="ARBA" id="ARBA00022723"/>
    </source>
</evidence>
<comment type="caution">
    <text evidence="7">The sequence shown here is derived from an EMBL/GenBank/DDBJ whole genome shotgun (WGS) entry which is preliminary data.</text>
</comment>
<dbReference type="InterPro" id="IPR011059">
    <property type="entry name" value="Metal-dep_hydrolase_composite"/>
</dbReference>
<dbReference type="CDD" id="cd00854">
    <property type="entry name" value="NagA"/>
    <property type="match status" value="1"/>
</dbReference>
<evidence type="ECO:0000259" key="6">
    <source>
        <dbReference type="Pfam" id="PF01979"/>
    </source>
</evidence>
<evidence type="ECO:0000256" key="1">
    <source>
        <dbReference type="ARBA" id="ARBA00010716"/>
    </source>
</evidence>
<dbReference type="Gene3D" id="2.30.40.10">
    <property type="entry name" value="Urease, subunit C, domain 1"/>
    <property type="match status" value="1"/>
</dbReference>
<dbReference type="InterPro" id="IPR032466">
    <property type="entry name" value="Metal_Hydrolase"/>
</dbReference>
<comment type="similarity">
    <text evidence="1 5">Belongs to the metallo-dependent hydrolases superfamily. NagA family.</text>
</comment>
<evidence type="ECO:0000313" key="8">
    <source>
        <dbReference type="Proteomes" id="UP001596171"/>
    </source>
</evidence>
<dbReference type="PIRSF" id="PIRSF038994">
    <property type="entry name" value="NagA"/>
    <property type="match status" value="1"/>
</dbReference>
<dbReference type="Proteomes" id="UP001596171">
    <property type="component" value="Unassembled WGS sequence"/>
</dbReference>
<dbReference type="InterPro" id="IPR006680">
    <property type="entry name" value="Amidohydro-rel"/>
</dbReference>
<keyword evidence="8" id="KW-1185">Reference proteome</keyword>
<dbReference type="SUPFAM" id="SSF51338">
    <property type="entry name" value="Composite domain of metallo-dependent hydrolases"/>
    <property type="match status" value="1"/>
</dbReference>
<accession>A0ABW1SIS7</accession>
<evidence type="ECO:0000256" key="5">
    <source>
        <dbReference type="PIRNR" id="PIRNR038994"/>
    </source>
</evidence>
<dbReference type="NCBIfam" id="TIGR00221">
    <property type="entry name" value="nagA"/>
    <property type="match status" value="1"/>
</dbReference>
<dbReference type="PANTHER" id="PTHR11113:SF14">
    <property type="entry name" value="N-ACETYLGLUCOSAMINE-6-PHOSPHATE DEACETYLASE"/>
    <property type="match status" value="1"/>
</dbReference>
<keyword evidence="4 5" id="KW-0119">Carbohydrate metabolism</keyword>
<dbReference type="InterPro" id="IPR003764">
    <property type="entry name" value="GlcNAc_6-P_deAcase"/>
</dbReference>
<dbReference type="EC" id="3.5.1.25" evidence="7"/>
<dbReference type="Gene3D" id="3.20.20.140">
    <property type="entry name" value="Metal-dependent hydrolases"/>
    <property type="match status" value="1"/>
</dbReference>
<sequence>MSKVLKHAIIYTGLEKIDDGYIRFGKEIEAVGPMDEYVAQPDDDIEFVSGKTIVPGFIDVHSHGGYSFDSMDGNPAEINEMVNDMVAREGITSYFCTTMTQSNENLDHSMAGINKAAQENPVIQGVHLEGPFISATFKGAQPEKYIKNPNVDLLDNWNKLSGGRVKLITYAPEDPGSREFEKYCLENGIVPSVGHSNATREQLLASKATHVTHLYNAQREFKHREPGVTGHAMLENNMYCELICDGFHIVPDMIKLAYEQKGADRIELVTDSMRAKGEPDGISELGGQKVIVKDGQARLEAGNLAGSVLTYINAFKNVQKFTGCGIFEAVKMSSVNQAKEFKLTSKGTLEAGKDADINVLDANQDLVATYSYGKKAVK</sequence>
<feature type="domain" description="Amidohydrolase-related" evidence="6">
    <location>
        <begin position="52"/>
        <end position="373"/>
    </location>
</feature>
<evidence type="ECO:0000256" key="4">
    <source>
        <dbReference type="ARBA" id="ARBA00023277"/>
    </source>
</evidence>
<dbReference type="RefSeq" id="WP_137606360.1">
    <property type="nucleotide sequence ID" value="NZ_BJDI01000004.1"/>
</dbReference>
<keyword evidence="3 5" id="KW-0378">Hydrolase</keyword>
<evidence type="ECO:0000256" key="3">
    <source>
        <dbReference type="ARBA" id="ARBA00022801"/>
    </source>
</evidence>
<dbReference type="Pfam" id="PF01979">
    <property type="entry name" value="Amidohydro_1"/>
    <property type="match status" value="1"/>
</dbReference>